<keyword evidence="3" id="KW-1185">Reference proteome</keyword>
<evidence type="ECO:0000313" key="2">
    <source>
        <dbReference type="EMBL" id="AOZ95280.1"/>
    </source>
</evidence>
<dbReference type="InterPro" id="IPR013332">
    <property type="entry name" value="KPR_N"/>
</dbReference>
<dbReference type="Proteomes" id="UP000179284">
    <property type="component" value="Chromosome I"/>
</dbReference>
<dbReference type="OrthoDB" id="9793586at2"/>
<accession>A0A1D9NYD5</accession>
<proteinExistence type="predicted"/>
<dbReference type="EMBL" id="CP017831">
    <property type="protein sequence ID" value="AOZ95280.1"/>
    <property type="molecule type" value="Genomic_DNA"/>
</dbReference>
<feature type="domain" description="Ketopantoate reductase N-terminal" evidence="1">
    <location>
        <begin position="3"/>
        <end position="145"/>
    </location>
</feature>
<dbReference type="Pfam" id="PF02558">
    <property type="entry name" value="ApbA"/>
    <property type="match status" value="1"/>
</dbReference>
<evidence type="ECO:0000313" key="3">
    <source>
        <dbReference type="Proteomes" id="UP000179284"/>
    </source>
</evidence>
<dbReference type="InterPro" id="IPR036291">
    <property type="entry name" value="NAD(P)-bd_dom_sf"/>
</dbReference>
<sequence length="307" mass="34898">MRILVYGAGVLGGNLASNLYRQGKDVTLLARGKWYEEIKRNGLSIHNYFGRKTNVKIPVINGLRSDDRYDVIFVVVRYTQIDSVVQPLKDNASRNIVFVGNNLKTDELTKALSKKSVLFAFAMSAGHREKSYIRSVSLNKITVGNTKGTPSQENFVRNVFSGTNFKVVYESNMTDWLICHAASVIPIAFACYYANGDIKKLRRDKVYVNRIMDATIAAYTVLEDNGHEIMPDSDKDFRNPKFKKKYLPFYQFIFATKLGKLCTSDHAMNAVDEMSALNRDFKAYIGQYGDIPKQWTELERDTNGYLV</sequence>
<dbReference type="SUPFAM" id="SSF51735">
    <property type="entry name" value="NAD(P)-binding Rossmann-fold domains"/>
    <property type="match status" value="1"/>
</dbReference>
<reference evidence="3" key="1">
    <citation type="submission" date="2016-10" db="EMBL/GenBank/DDBJ databases">
        <title>The complete genome sequence of the rumen bacterium Butyrivibrio hungatei MB2003.</title>
        <authorList>
            <person name="Palevich N."/>
            <person name="Kelly W.J."/>
            <person name="Leahy S.C."/>
            <person name="Altermann E."/>
            <person name="Rakonjac J."/>
            <person name="Attwood G.T."/>
        </authorList>
    </citation>
    <scope>NUCLEOTIDE SEQUENCE [LARGE SCALE GENOMIC DNA]</scope>
    <source>
        <strain evidence="3">MB2003</strain>
    </source>
</reference>
<dbReference type="AlphaFoldDB" id="A0A1D9NYD5"/>
<name>A0A1D9NYD5_9FIRM</name>
<organism evidence="2 3">
    <name type="scientific">Butyrivibrio hungatei</name>
    <dbReference type="NCBI Taxonomy" id="185008"/>
    <lineage>
        <taxon>Bacteria</taxon>
        <taxon>Bacillati</taxon>
        <taxon>Bacillota</taxon>
        <taxon>Clostridia</taxon>
        <taxon>Lachnospirales</taxon>
        <taxon>Lachnospiraceae</taxon>
        <taxon>Butyrivibrio</taxon>
    </lineage>
</organism>
<dbReference type="Gene3D" id="3.40.50.720">
    <property type="entry name" value="NAD(P)-binding Rossmann-like Domain"/>
    <property type="match status" value="1"/>
</dbReference>
<dbReference type="KEGG" id="bhu:bhn_I0245"/>
<gene>
    <name evidence="2" type="ORF">bhn_I0245</name>
</gene>
<protein>
    <submittedName>
        <fullName evidence="2">Ketopantoate reductase PanE/ApbA</fullName>
    </submittedName>
</protein>
<dbReference type="RefSeq" id="WP_071175081.1">
    <property type="nucleotide sequence ID" value="NZ_CP017831.1"/>
</dbReference>
<evidence type="ECO:0000259" key="1">
    <source>
        <dbReference type="Pfam" id="PF02558"/>
    </source>
</evidence>